<protein>
    <submittedName>
        <fullName evidence="2">Membrane protein</fullName>
    </submittedName>
</protein>
<keyword evidence="3" id="KW-1185">Reference proteome</keyword>
<dbReference type="InterPro" id="IPR009325">
    <property type="entry name" value="DUF983"/>
</dbReference>
<keyword evidence="1" id="KW-1133">Transmembrane helix</keyword>
<name>A0ABQ5UFH3_9HYPH</name>
<keyword evidence="1" id="KW-0812">Transmembrane</keyword>
<dbReference type="RefSeq" id="WP_284391712.1">
    <property type="nucleotide sequence ID" value="NZ_BSNG01000001.1"/>
</dbReference>
<evidence type="ECO:0000256" key="1">
    <source>
        <dbReference type="SAM" id="Phobius"/>
    </source>
</evidence>
<comment type="caution">
    <text evidence="2">The sequence shown here is derived from an EMBL/GenBank/DDBJ whole genome shotgun (WGS) entry which is preliminary data.</text>
</comment>
<evidence type="ECO:0000313" key="2">
    <source>
        <dbReference type="EMBL" id="GLQ10793.1"/>
    </source>
</evidence>
<gene>
    <name evidence="2" type="ORF">GCM10007913_27250</name>
</gene>
<dbReference type="EMBL" id="BSNG01000001">
    <property type="protein sequence ID" value="GLQ10793.1"/>
    <property type="molecule type" value="Genomic_DNA"/>
</dbReference>
<dbReference type="Proteomes" id="UP001161406">
    <property type="component" value="Unassembled WGS sequence"/>
</dbReference>
<reference evidence="2" key="2">
    <citation type="submission" date="2023-01" db="EMBL/GenBank/DDBJ databases">
        <title>Draft genome sequence of Devosia yakushimensis strain NBRC 103855.</title>
        <authorList>
            <person name="Sun Q."/>
            <person name="Mori K."/>
        </authorList>
    </citation>
    <scope>NUCLEOTIDE SEQUENCE</scope>
    <source>
        <strain evidence="2">NBRC 103855</strain>
    </source>
</reference>
<feature type="transmembrane region" description="Helical" evidence="1">
    <location>
        <begin position="51"/>
        <end position="73"/>
    </location>
</feature>
<accession>A0ABQ5UFH3</accession>
<feature type="transmembrane region" description="Helical" evidence="1">
    <location>
        <begin position="79"/>
        <end position="99"/>
    </location>
</feature>
<evidence type="ECO:0000313" key="3">
    <source>
        <dbReference type="Proteomes" id="UP001161406"/>
    </source>
</evidence>
<sequence length="117" mass="12528">MTQISPFKAGLLCRCPRCGQGKLFKGYLKVAPVCSACGLDLAFADSGDGPAIFVIFLVAPLIVALALVVGAMFNPPPYVHLILWIPATLILSLALLPPFKATMVALQYRHDAHEGHQ</sequence>
<keyword evidence="1" id="KW-0472">Membrane</keyword>
<dbReference type="Pfam" id="PF06170">
    <property type="entry name" value="DUF983"/>
    <property type="match status" value="1"/>
</dbReference>
<proteinExistence type="predicted"/>
<reference evidence="2" key="1">
    <citation type="journal article" date="2014" name="Int. J. Syst. Evol. Microbiol.">
        <title>Complete genome of a new Firmicutes species belonging to the dominant human colonic microbiota ('Ruminococcus bicirculans') reveals two chromosomes and a selective capacity to utilize plant glucans.</title>
        <authorList>
            <consortium name="NISC Comparative Sequencing Program"/>
            <person name="Wegmann U."/>
            <person name="Louis P."/>
            <person name="Goesmann A."/>
            <person name="Henrissat B."/>
            <person name="Duncan S.H."/>
            <person name="Flint H.J."/>
        </authorList>
    </citation>
    <scope>NUCLEOTIDE SEQUENCE</scope>
    <source>
        <strain evidence="2">NBRC 103855</strain>
    </source>
</reference>
<organism evidence="2 3">
    <name type="scientific">Devosia yakushimensis</name>
    <dbReference type="NCBI Taxonomy" id="470028"/>
    <lineage>
        <taxon>Bacteria</taxon>
        <taxon>Pseudomonadati</taxon>
        <taxon>Pseudomonadota</taxon>
        <taxon>Alphaproteobacteria</taxon>
        <taxon>Hyphomicrobiales</taxon>
        <taxon>Devosiaceae</taxon>
        <taxon>Devosia</taxon>
    </lineage>
</organism>